<evidence type="ECO:0008006" key="6">
    <source>
        <dbReference type="Google" id="ProtNLM"/>
    </source>
</evidence>
<dbReference type="InterPro" id="IPR036864">
    <property type="entry name" value="Zn2-C6_fun-type_DNA-bd_sf"/>
</dbReference>
<dbReference type="CDD" id="cd09917">
    <property type="entry name" value="F-box_SF"/>
    <property type="match status" value="1"/>
</dbReference>
<proteinExistence type="predicted"/>
<dbReference type="SUPFAM" id="SSF81383">
    <property type="entry name" value="F-box domain"/>
    <property type="match status" value="1"/>
</dbReference>
<gene>
    <name evidence="4" type="ORF">P280DRAFT_482769</name>
</gene>
<dbReference type="CDD" id="cd00067">
    <property type="entry name" value="GAL4"/>
    <property type="match status" value="1"/>
</dbReference>
<dbReference type="InterPro" id="IPR001138">
    <property type="entry name" value="Zn2Cys6_DnaBD"/>
</dbReference>
<protein>
    <recommendedName>
        <fullName evidence="6">F-box domain-containing protein</fullName>
    </recommendedName>
</protein>
<reference evidence="4" key="1">
    <citation type="journal article" date="2020" name="Stud. Mycol.">
        <title>101 Dothideomycetes genomes: a test case for predicting lifestyles and emergence of pathogens.</title>
        <authorList>
            <person name="Haridas S."/>
            <person name="Albert R."/>
            <person name="Binder M."/>
            <person name="Bloem J."/>
            <person name="Labutti K."/>
            <person name="Salamov A."/>
            <person name="Andreopoulos B."/>
            <person name="Baker S."/>
            <person name="Barry K."/>
            <person name="Bills G."/>
            <person name="Bluhm B."/>
            <person name="Cannon C."/>
            <person name="Castanera R."/>
            <person name="Culley D."/>
            <person name="Daum C."/>
            <person name="Ezra D."/>
            <person name="Gonzalez J."/>
            <person name="Henrissat B."/>
            <person name="Kuo A."/>
            <person name="Liang C."/>
            <person name="Lipzen A."/>
            <person name="Lutzoni F."/>
            <person name="Magnuson J."/>
            <person name="Mondo S."/>
            <person name="Nolan M."/>
            <person name="Ohm R."/>
            <person name="Pangilinan J."/>
            <person name="Park H.-J."/>
            <person name="Ramirez L."/>
            <person name="Alfaro M."/>
            <person name="Sun H."/>
            <person name="Tritt A."/>
            <person name="Yoshinaga Y."/>
            <person name="Zwiers L.-H."/>
            <person name="Turgeon B."/>
            <person name="Goodwin S."/>
            <person name="Spatafora J."/>
            <person name="Crous P."/>
            <person name="Grigoriev I."/>
        </authorList>
    </citation>
    <scope>NUCLEOTIDE SEQUENCE</scope>
    <source>
        <strain evidence="4">CBS 473.64</strain>
    </source>
</reference>
<dbReference type="Pfam" id="PF12937">
    <property type="entry name" value="F-box-like"/>
    <property type="match status" value="1"/>
</dbReference>
<dbReference type="AlphaFoldDB" id="A0A6A6RRY1"/>
<evidence type="ECO:0000259" key="2">
    <source>
        <dbReference type="Pfam" id="PF00172"/>
    </source>
</evidence>
<dbReference type="EMBL" id="MU006792">
    <property type="protein sequence ID" value="KAF2637875.1"/>
    <property type="molecule type" value="Genomic_DNA"/>
</dbReference>
<dbReference type="Gene3D" id="1.20.1280.50">
    <property type="match status" value="1"/>
</dbReference>
<dbReference type="GO" id="GO:0000981">
    <property type="term" value="F:DNA-binding transcription factor activity, RNA polymerase II-specific"/>
    <property type="evidence" value="ECO:0007669"/>
    <property type="project" value="InterPro"/>
</dbReference>
<keyword evidence="5" id="KW-1185">Reference proteome</keyword>
<organism evidence="4 5">
    <name type="scientific">Massarina eburnea CBS 473.64</name>
    <dbReference type="NCBI Taxonomy" id="1395130"/>
    <lineage>
        <taxon>Eukaryota</taxon>
        <taxon>Fungi</taxon>
        <taxon>Dikarya</taxon>
        <taxon>Ascomycota</taxon>
        <taxon>Pezizomycotina</taxon>
        <taxon>Dothideomycetes</taxon>
        <taxon>Pleosporomycetidae</taxon>
        <taxon>Pleosporales</taxon>
        <taxon>Massarineae</taxon>
        <taxon>Massarinaceae</taxon>
        <taxon>Massarina</taxon>
    </lineage>
</organism>
<dbReference type="InterPro" id="IPR036047">
    <property type="entry name" value="F-box-like_dom_sf"/>
</dbReference>
<dbReference type="InterPro" id="IPR032675">
    <property type="entry name" value="LRR_dom_sf"/>
</dbReference>
<dbReference type="InterPro" id="IPR001810">
    <property type="entry name" value="F-box_dom"/>
</dbReference>
<evidence type="ECO:0000259" key="3">
    <source>
        <dbReference type="Pfam" id="PF12937"/>
    </source>
</evidence>
<dbReference type="SUPFAM" id="SSF57701">
    <property type="entry name" value="Zn2/Cys6 DNA-binding domain"/>
    <property type="match status" value="1"/>
</dbReference>
<dbReference type="Proteomes" id="UP000799753">
    <property type="component" value="Unassembled WGS sequence"/>
</dbReference>
<dbReference type="OrthoDB" id="5355161at2759"/>
<evidence type="ECO:0000256" key="1">
    <source>
        <dbReference type="ARBA" id="ARBA00023242"/>
    </source>
</evidence>
<name>A0A6A6RRY1_9PLEO</name>
<evidence type="ECO:0000313" key="4">
    <source>
        <dbReference type="EMBL" id="KAF2637875.1"/>
    </source>
</evidence>
<dbReference type="Gene3D" id="3.80.10.10">
    <property type="entry name" value="Ribonuclease Inhibitor"/>
    <property type="match status" value="1"/>
</dbReference>
<feature type="domain" description="F-box" evidence="3">
    <location>
        <begin position="9"/>
        <end position="42"/>
    </location>
</feature>
<accession>A0A6A6RRY1</accession>
<evidence type="ECO:0000313" key="5">
    <source>
        <dbReference type="Proteomes" id="UP000799753"/>
    </source>
</evidence>
<dbReference type="Gene3D" id="4.10.240.10">
    <property type="entry name" value="Zn(2)-C6 fungal-type DNA-binding domain"/>
    <property type="match status" value="1"/>
</dbReference>
<feature type="domain" description="Zn(2)-C6 fungal-type" evidence="2">
    <location>
        <begin position="489"/>
        <end position="518"/>
    </location>
</feature>
<keyword evidence="1" id="KW-0539">Nucleus</keyword>
<dbReference type="GO" id="GO:0008270">
    <property type="term" value="F:zinc ion binding"/>
    <property type="evidence" value="ECO:0007669"/>
    <property type="project" value="InterPro"/>
</dbReference>
<dbReference type="Pfam" id="PF00172">
    <property type="entry name" value="Zn_clus"/>
    <property type="match status" value="1"/>
</dbReference>
<sequence length="899" mass="102269">MEAHDHVPFLPNELIARIFSFLDGESIESVLLTCKAFSHLAFPLRYCSVKLLFSKTVGDSDALINTGKRDNATLSVSSYAHYLELEKTTKWKRVYSLSIVIYDIGSGDNEPDVYAAGTDVINSILGSVYDLKSLTLDTSYHRYMREQHIPFLDTFQDIWPKARLHLRPDRDPLWFQCKPYACVDHSADLMNLRDTCPSLTRLSLPCWIHKLSLTPPLTHFHIDESFMFEWENEWEESALRWMEESDWSLLESFTAQTLGNGEAMAGFLGRFKGRTPLLQEFSFHVTNDQGGAVYSEKTTTILNDFLGEVPGINKISLAGFDMETFRHSLMSVAASLQTLRFSGAIDADASRDIFTACTNLKHLVISADVWHSLVDSASISEDIERICQMWLDTHASFLPPSLEHLELWVAYPPARWPVSSERYWDLAVLHAFMKNYGRNLKILDLHCVQHDADVLTPELGGMDIACSTLRAQVVGPIMPHDFQGLEDDSKRRCDRQFPECQRCLDRDVDCVYPQRKKQRRGNNVRTEESGVFDEQIGVTIDDIENDFIFGDLDASQNSGFDPLLLDGLVPYMPTLPLPESIIGNPSAQGETFENHELTHAPNLWFLQDETWDLQHVNERTGCITEMDHESFIRDVDEMLKCWVQTGHNSFIHPRLYEKGMPTCLQDAFTTLAAYTARTPAVKETILQIAEERSLALARQPTPSGTDARAIMEHLARVQALFVYAFIRLFDGSVRLRASAERQIGALRLWSFQMWDVTKQFQAPPALFETLPNQTLASEFDTSTSLWRLWILTESVRRTHILVNSTANIYETMVKGWVQCTGAGMFTARKGLWEAQSAIKWIELSRQSSPLMVQALRPDLAIERCAAGEVDDFVKLLWTFMVGRDIIACWVDRGEKVGRL</sequence>